<comment type="caution">
    <text evidence="2">The sequence shown here is derived from an EMBL/GenBank/DDBJ whole genome shotgun (WGS) entry which is preliminary data.</text>
</comment>
<name>A0A1L6KMV3_ACIHA</name>
<dbReference type="GO" id="GO:0016787">
    <property type="term" value="F:hydrolase activity"/>
    <property type="evidence" value="ECO:0007669"/>
    <property type="project" value="UniProtKB-KW"/>
</dbReference>
<accession>A0A1L6KMV3</accession>
<dbReference type="PANTHER" id="PTHR20935:SF0">
    <property type="entry name" value="SERINE_THREONINE-PROTEIN PHOSPHATASE PGAM5, MITOCHONDRIAL"/>
    <property type="match status" value="1"/>
</dbReference>
<gene>
    <name evidence="2" type="ORF">GPS52_15015</name>
</gene>
<evidence type="ECO:0000313" key="2">
    <source>
        <dbReference type="EMBL" id="NAR74753.1"/>
    </source>
</evidence>
<keyword evidence="1" id="KW-0378">Hydrolase</keyword>
<dbReference type="Proteomes" id="UP000451048">
    <property type="component" value="Unassembled WGS sequence"/>
</dbReference>
<sequence>MTTIYLVRHGQASFGKSNYDELSKNGEAQAQLLGQYFKNIFTEQPYIISGSMKRHQQTTQISLKECFPQASYEVDGLWNEFNHQQVFSLYEPRFAKPELLKQDAFKEVDPRAYLAQIFDEAIARWTNEAFHHEYDESWPTFKTRVEAALKNLCIELTNNPAQEAVVFTSGGVISVIIGKLLELSVQRTFALSWSIANTSVTTLKLVNGELLLLSVNEHQFIKSKNPALLTWL</sequence>
<dbReference type="SUPFAM" id="SSF53254">
    <property type="entry name" value="Phosphoglycerate mutase-like"/>
    <property type="match status" value="1"/>
</dbReference>
<dbReference type="Gene3D" id="3.40.50.1240">
    <property type="entry name" value="Phosphoglycerate mutase-like"/>
    <property type="match status" value="1"/>
</dbReference>
<protein>
    <submittedName>
        <fullName evidence="2">Histidine phosphatase family protein</fullName>
    </submittedName>
</protein>
<dbReference type="EMBL" id="WTTO01000069">
    <property type="protein sequence ID" value="NAR74753.1"/>
    <property type="molecule type" value="Genomic_DNA"/>
</dbReference>
<reference evidence="2 3" key="1">
    <citation type="submission" date="2019-12" db="EMBL/GenBank/DDBJ databases">
        <title>Acinetobacter haemolyticus comparative genomics.</title>
        <authorList>
            <person name="Castro-Jaimes S."/>
            <person name="Bello-Lopez E."/>
            <person name="Velazquez-Acosta C."/>
            <person name="Volkow-Fernandez P."/>
            <person name="Lozano-Zarain P."/>
            <person name="Castillo Ramirez S."/>
            <person name="Cevallos M.A."/>
        </authorList>
    </citation>
    <scope>NUCLEOTIDE SEQUENCE [LARGE SCALE GENOMIC DNA]</scope>
    <source>
        <strain evidence="2 3">AN10</strain>
    </source>
</reference>
<proteinExistence type="predicted"/>
<dbReference type="OrthoDB" id="280692at2"/>
<dbReference type="SMART" id="SM00855">
    <property type="entry name" value="PGAM"/>
    <property type="match status" value="1"/>
</dbReference>
<dbReference type="PANTHER" id="PTHR20935">
    <property type="entry name" value="PHOSPHOGLYCERATE MUTASE-RELATED"/>
    <property type="match status" value="1"/>
</dbReference>
<evidence type="ECO:0000256" key="1">
    <source>
        <dbReference type="ARBA" id="ARBA00022801"/>
    </source>
</evidence>
<dbReference type="KEGG" id="ahl:AHTJS_08220"/>
<evidence type="ECO:0000313" key="3">
    <source>
        <dbReference type="Proteomes" id="UP000451048"/>
    </source>
</evidence>
<dbReference type="InterPro" id="IPR051021">
    <property type="entry name" value="Mito_Ser/Thr_phosphatase"/>
</dbReference>
<dbReference type="AlphaFoldDB" id="A0A1L6KMV3"/>
<dbReference type="InterPro" id="IPR013078">
    <property type="entry name" value="His_Pase_superF_clade-1"/>
</dbReference>
<organism evidence="2 3">
    <name type="scientific">Acinetobacter haemolyticus</name>
    <dbReference type="NCBI Taxonomy" id="29430"/>
    <lineage>
        <taxon>Bacteria</taxon>
        <taxon>Pseudomonadati</taxon>
        <taxon>Pseudomonadota</taxon>
        <taxon>Gammaproteobacteria</taxon>
        <taxon>Moraxellales</taxon>
        <taxon>Moraxellaceae</taxon>
        <taxon>Acinetobacter</taxon>
    </lineage>
</organism>
<dbReference type="Pfam" id="PF00300">
    <property type="entry name" value="His_Phos_1"/>
    <property type="match status" value="1"/>
</dbReference>
<dbReference type="RefSeq" id="WP_075315623.1">
    <property type="nucleotide sequence ID" value="NZ_CP018871.1"/>
</dbReference>
<dbReference type="InterPro" id="IPR029033">
    <property type="entry name" value="His_PPase_superfam"/>
</dbReference>
<dbReference type="CDD" id="cd07040">
    <property type="entry name" value="HP"/>
    <property type="match status" value="1"/>
</dbReference>